<accession>A0A329QTC4</accession>
<dbReference type="EMBL" id="QMIG01000005">
    <property type="protein sequence ID" value="RAW15547.1"/>
    <property type="molecule type" value="Genomic_DNA"/>
</dbReference>
<dbReference type="Proteomes" id="UP000250462">
    <property type="component" value="Unassembled WGS sequence"/>
</dbReference>
<keyword evidence="2" id="KW-1185">Reference proteome</keyword>
<gene>
    <name evidence="1" type="ORF">DPM12_07735</name>
</gene>
<organism evidence="1 2">
    <name type="scientific">Phytoactinopolyspora halophila</name>
    <dbReference type="NCBI Taxonomy" id="1981511"/>
    <lineage>
        <taxon>Bacteria</taxon>
        <taxon>Bacillati</taxon>
        <taxon>Actinomycetota</taxon>
        <taxon>Actinomycetes</taxon>
        <taxon>Jiangellales</taxon>
        <taxon>Jiangellaceae</taxon>
        <taxon>Phytoactinopolyspora</taxon>
    </lineage>
</organism>
<comment type="caution">
    <text evidence="1">The sequence shown here is derived from an EMBL/GenBank/DDBJ whole genome shotgun (WGS) entry which is preliminary data.</text>
</comment>
<evidence type="ECO:0008006" key="3">
    <source>
        <dbReference type="Google" id="ProtNLM"/>
    </source>
</evidence>
<protein>
    <recommendedName>
        <fullName evidence="3">WXG100 family type VII secretion target</fullName>
    </recommendedName>
</protein>
<reference evidence="1 2" key="1">
    <citation type="submission" date="2018-06" db="EMBL/GenBank/DDBJ databases">
        <title>Phytoactinopolyspora halophila sp. nov., a novel halophilic actinomycete isolated from a saline soil in China.</title>
        <authorList>
            <person name="Tang S.-K."/>
        </authorList>
    </citation>
    <scope>NUCLEOTIDE SEQUENCE [LARGE SCALE GENOMIC DNA]</scope>
    <source>
        <strain evidence="1 2">YIM 96934</strain>
    </source>
</reference>
<evidence type="ECO:0000313" key="2">
    <source>
        <dbReference type="Proteomes" id="UP000250462"/>
    </source>
</evidence>
<proteinExistence type="predicted"/>
<dbReference type="AlphaFoldDB" id="A0A329QTC4"/>
<sequence length="103" mass="10690">MADPAQMVPNPMKSALEQVLTSVNRAVDDIAGITAAADAIGAGPAWTGSAAREVYDHSLAPAARDLEAGRSSIADDVEKALLGMDDLVPEDVAETMRADLSLR</sequence>
<evidence type="ECO:0000313" key="1">
    <source>
        <dbReference type="EMBL" id="RAW15547.1"/>
    </source>
</evidence>
<name>A0A329QTC4_9ACTN</name>